<dbReference type="PANTHER" id="PTHR10989">
    <property type="entry name" value="ANDROGEN-INDUCED PROTEIN 1-RELATED"/>
    <property type="match status" value="1"/>
</dbReference>
<feature type="transmembrane region" description="Helical" evidence="5">
    <location>
        <begin position="12"/>
        <end position="30"/>
    </location>
</feature>
<reference evidence="6 7" key="1">
    <citation type="journal article" date="2018" name="Mol. Biol. Evol.">
        <title>Broad Genomic Sampling Reveals a Smut Pathogenic Ancestry of the Fungal Clade Ustilaginomycotina.</title>
        <authorList>
            <person name="Kijpornyongpan T."/>
            <person name="Mondo S.J."/>
            <person name="Barry K."/>
            <person name="Sandor L."/>
            <person name="Lee J."/>
            <person name="Lipzen A."/>
            <person name="Pangilinan J."/>
            <person name="LaButti K."/>
            <person name="Hainaut M."/>
            <person name="Henrissat B."/>
            <person name="Grigoriev I.V."/>
            <person name="Spatafora J.W."/>
            <person name="Aime M.C."/>
        </authorList>
    </citation>
    <scope>NUCLEOTIDE SEQUENCE [LARGE SCALE GENOMIC DNA]</scope>
    <source>
        <strain evidence="6 7">MCA 3882</strain>
    </source>
</reference>
<dbReference type="InParanoid" id="A0A316VDM4"/>
<evidence type="ECO:0000256" key="1">
    <source>
        <dbReference type="ARBA" id="ARBA00004127"/>
    </source>
</evidence>
<dbReference type="Pfam" id="PF04750">
    <property type="entry name" value="Far-17a_AIG1"/>
    <property type="match status" value="1"/>
</dbReference>
<proteinExistence type="predicted"/>
<dbReference type="InterPro" id="IPR006838">
    <property type="entry name" value="ADTRP_AIG1"/>
</dbReference>
<evidence type="ECO:0008006" key="8">
    <source>
        <dbReference type="Google" id="ProtNLM"/>
    </source>
</evidence>
<dbReference type="GO" id="GO:0012505">
    <property type="term" value="C:endomembrane system"/>
    <property type="evidence" value="ECO:0007669"/>
    <property type="project" value="UniProtKB-SubCell"/>
</dbReference>
<evidence type="ECO:0000256" key="4">
    <source>
        <dbReference type="ARBA" id="ARBA00023136"/>
    </source>
</evidence>
<dbReference type="OrthoDB" id="1898221at2759"/>
<evidence type="ECO:0000256" key="5">
    <source>
        <dbReference type="SAM" id="Phobius"/>
    </source>
</evidence>
<dbReference type="GO" id="GO:0016020">
    <property type="term" value="C:membrane"/>
    <property type="evidence" value="ECO:0007669"/>
    <property type="project" value="InterPro"/>
</dbReference>
<gene>
    <name evidence="6" type="ORF">FA14DRAFT_45401</name>
</gene>
<feature type="transmembrane region" description="Helical" evidence="5">
    <location>
        <begin position="208"/>
        <end position="228"/>
    </location>
</feature>
<name>A0A316VDM4_9BASI</name>
<feature type="transmembrane region" description="Helical" evidence="5">
    <location>
        <begin position="50"/>
        <end position="74"/>
    </location>
</feature>
<accession>A0A316VDM4</accession>
<keyword evidence="3 5" id="KW-1133">Transmembrane helix</keyword>
<dbReference type="FunCoup" id="A0A316VDM4">
    <property type="interactions" value="108"/>
</dbReference>
<evidence type="ECO:0000256" key="2">
    <source>
        <dbReference type="ARBA" id="ARBA00022692"/>
    </source>
</evidence>
<evidence type="ECO:0000313" key="6">
    <source>
        <dbReference type="EMBL" id="PWN35672.1"/>
    </source>
</evidence>
<keyword evidence="7" id="KW-1185">Reference proteome</keyword>
<dbReference type="AlphaFoldDB" id="A0A316VDM4"/>
<dbReference type="GeneID" id="37024152"/>
<evidence type="ECO:0000256" key="3">
    <source>
        <dbReference type="ARBA" id="ARBA00022989"/>
    </source>
</evidence>
<comment type="subcellular location">
    <subcellularLocation>
        <location evidence="1">Endomembrane system</location>
        <topology evidence="1">Multi-pass membrane protein</topology>
    </subcellularLocation>
</comment>
<evidence type="ECO:0000313" key="7">
    <source>
        <dbReference type="Proteomes" id="UP000245771"/>
    </source>
</evidence>
<dbReference type="RefSeq" id="XP_025355974.1">
    <property type="nucleotide sequence ID" value="XM_025502371.1"/>
</dbReference>
<keyword evidence="4 5" id="KW-0472">Membrane</keyword>
<feature type="transmembrane region" description="Helical" evidence="5">
    <location>
        <begin position="86"/>
        <end position="106"/>
    </location>
</feature>
<keyword evidence="2 5" id="KW-0812">Transmembrane</keyword>
<sequence length="263" mass="28918">MATGTAITPGRLAAFAWHGVALVILTYALRKLPVHANISGFNIESQFGSHYQFLTVLGLWFGRLTTLFALSCDISPTSTGMHRFKTMLMALTMPAEVLISLLYWPILLFDPSLLIPPRKVLNPDNPAQLIMETVRLPLLDDLSFHAAPAIFLVLDYLIFEPPFPKDIHPAAVSALSTAAYGVWVEICASKNGNYPYPLLEILSNAQRWGLYAVCAVLFMGITTGVTQLHKAIDKVYKREWDQVAGLTGKGFVGAVDGKKNKSK</sequence>
<dbReference type="PANTHER" id="PTHR10989:SF16">
    <property type="entry name" value="AT02829P-RELATED"/>
    <property type="match status" value="1"/>
</dbReference>
<protein>
    <recommendedName>
        <fullName evidence="8">FAR-17a/AIG1-like protein</fullName>
    </recommendedName>
</protein>
<organism evidence="6 7">
    <name type="scientific">Meira miltonrushii</name>
    <dbReference type="NCBI Taxonomy" id="1280837"/>
    <lineage>
        <taxon>Eukaryota</taxon>
        <taxon>Fungi</taxon>
        <taxon>Dikarya</taxon>
        <taxon>Basidiomycota</taxon>
        <taxon>Ustilaginomycotina</taxon>
        <taxon>Exobasidiomycetes</taxon>
        <taxon>Exobasidiales</taxon>
        <taxon>Brachybasidiaceae</taxon>
        <taxon>Meira</taxon>
    </lineage>
</organism>
<dbReference type="EMBL" id="KZ819603">
    <property type="protein sequence ID" value="PWN35672.1"/>
    <property type="molecule type" value="Genomic_DNA"/>
</dbReference>
<dbReference type="Proteomes" id="UP000245771">
    <property type="component" value="Unassembled WGS sequence"/>
</dbReference>